<sequence length="74" mass="8815">MNDLSAKKINKLLEEFVTAGKKPEKLEIGFKTYARLLEDDQFFEFVTKSEDSKNRLYKGIRIKLITEKHYFKIK</sequence>
<keyword evidence="2" id="KW-1185">Reference proteome</keyword>
<name>A0A4R1XFG6_ACICA</name>
<dbReference type="Proteomes" id="UP000294963">
    <property type="component" value="Unassembled WGS sequence"/>
</dbReference>
<accession>A0A4R1XFG6</accession>
<evidence type="ECO:0000313" key="1">
    <source>
        <dbReference type="EMBL" id="TCM61412.1"/>
    </source>
</evidence>
<protein>
    <submittedName>
        <fullName evidence="1">Uncharacterized protein</fullName>
    </submittedName>
</protein>
<comment type="caution">
    <text evidence="1">The sequence shown here is derived from an EMBL/GenBank/DDBJ whole genome shotgun (WGS) entry which is preliminary data.</text>
</comment>
<dbReference type="EMBL" id="SLVJ01000028">
    <property type="protein sequence ID" value="TCM61412.1"/>
    <property type="molecule type" value="Genomic_DNA"/>
</dbReference>
<dbReference type="AlphaFoldDB" id="A0A4R1XFG6"/>
<reference evidence="1 2" key="1">
    <citation type="submission" date="2019-03" db="EMBL/GenBank/DDBJ databases">
        <title>Genomic analyses of the natural microbiome of Caenorhabditis elegans.</title>
        <authorList>
            <person name="Samuel B."/>
        </authorList>
    </citation>
    <scope>NUCLEOTIDE SEQUENCE [LARGE SCALE GENOMIC DNA]</scope>
    <source>
        <strain evidence="1 2">JUb89</strain>
    </source>
</reference>
<dbReference type="OrthoDB" id="6710883at2"/>
<evidence type="ECO:0000313" key="2">
    <source>
        <dbReference type="Proteomes" id="UP000294963"/>
    </source>
</evidence>
<organism evidence="1 2">
    <name type="scientific">Acinetobacter calcoaceticus</name>
    <dbReference type="NCBI Taxonomy" id="471"/>
    <lineage>
        <taxon>Bacteria</taxon>
        <taxon>Pseudomonadati</taxon>
        <taxon>Pseudomonadota</taxon>
        <taxon>Gammaproteobacteria</taxon>
        <taxon>Moraxellales</taxon>
        <taxon>Moraxellaceae</taxon>
        <taxon>Acinetobacter</taxon>
        <taxon>Acinetobacter calcoaceticus/baumannii complex</taxon>
    </lineage>
</organism>
<gene>
    <name evidence="1" type="ORF">EC844_12810</name>
</gene>
<proteinExistence type="predicted"/>